<organism evidence="1 2">
    <name type="scientific">Forsythia ovata</name>
    <dbReference type="NCBI Taxonomy" id="205694"/>
    <lineage>
        <taxon>Eukaryota</taxon>
        <taxon>Viridiplantae</taxon>
        <taxon>Streptophyta</taxon>
        <taxon>Embryophyta</taxon>
        <taxon>Tracheophyta</taxon>
        <taxon>Spermatophyta</taxon>
        <taxon>Magnoliopsida</taxon>
        <taxon>eudicotyledons</taxon>
        <taxon>Gunneridae</taxon>
        <taxon>Pentapetalae</taxon>
        <taxon>asterids</taxon>
        <taxon>lamiids</taxon>
        <taxon>Lamiales</taxon>
        <taxon>Oleaceae</taxon>
        <taxon>Forsythieae</taxon>
        <taxon>Forsythia</taxon>
    </lineage>
</organism>
<sequence>MDSHPDLAKTPQFSQNWQNPYVMASKKETFGYNCGIGNLNNVYFGRGRENLEGAKGAEPDGVPRILDFSVFGNPKRSHDFVGLHRTSEKLHYMAKKVKYQAV</sequence>
<accession>A0ABD1VFW6</accession>
<gene>
    <name evidence="1" type="ORF">Fot_17627</name>
</gene>
<dbReference type="Proteomes" id="UP001604277">
    <property type="component" value="Unassembled WGS sequence"/>
</dbReference>
<evidence type="ECO:0000313" key="2">
    <source>
        <dbReference type="Proteomes" id="UP001604277"/>
    </source>
</evidence>
<dbReference type="AlphaFoldDB" id="A0ABD1VFW6"/>
<proteinExistence type="predicted"/>
<comment type="caution">
    <text evidence="1">The sequence shown here is derived from an EMBL/GenBank/DDBJ whole genome shotgun (WGS) entry which is preliminary data.</text>
</comment>
<dbReference type="EMBL" id="JBFOLJ010000005">
    <property type="protein sequence ID" value="KAL2536236.1"/>
    <property type="molecule type" value="Genomic_DNA"/>
</dbReference>
<evidence type="ECO:0000313" key="1">
    <source>
        <dbReference type="EMBL" id="KAL2536236.1"/>
    </source>
</evidence>
<protein>
    <submittedName>
        <fullName evidence="1">Uncharacterized protein</fullName>
    </submittedName>
</protein>
<keyword evidence="2" id="KW-1185">Reference proteome</keyword>
<name>A0ABD1VFW6_9LAMI</name>
<reference evidence="2" key="1">
    <citation type="submission" date="2024-07" db="EMBL/GenBank/DDBJ databases">
        <title>Two chromosome-level genome assemblies of Korean endemic species Abeliophyllum distichum and Forsythia ovata (Oleaceae).</title>
        <authorList>
            <person name="Jang H."/>
        </authorList>
    </citation>
    <scope>NUCLEOTIDE SEQUENCE [LARGE SCALE GENOMIC DNA]</scope>
</reference>